<name>A0AAW4PTI3_9EURY</name>
<dbReference type="GO" id="GO:0050661">
    <property type="term" value="F:NADP binding"/>
    <property type="evidence" value="ECO:0007669"/>
    <property type="project" value="InterPro"/>
</dbReference>
<evidence type="ECO:0000256" key="3">
    <source>
        <dbReference type="ARBA" id="ARBA00022563"/>
    </source>
</evidence>
<dbReference type="PANTHER" id="PTHR48069">
    <property type="entry name" value="DIHYDROFOLATE REDUCTASE"/>
    <property type="match status" value="1"/>
</dbReference>
<evidence type="ECO:0000259" key="7">
    <source>
        <dbReference type="PROSITE" id="PS51330"/>
    </source>
</evidence>
<reference evidence="8 9" key="1">
    <citation type="submission" date="2021-06" db="EMBL/GenBank/DDBJ databases">
        <title>Halomicroarcula sp. a new haloarchaeum isolated from saline soil.</title>
        <authorList>
            <person name="Duran-Viseras A."/>
            <person name="Sanchez-Porro C."/>
            <person name="Ventosa A."/>
        </authorList>
    </citation>
    <scope>NUCLEOTIDE SEQUENCE [LARGE SCALE GENOMIC DNA]</scope>
    <source>
        <strain evidence="8 9">F13</strain>
    </source>
</reference>
<dbReference type="PANTHER" id="PTHR48069:SF3">
    <property type="entry name" value="DIHYDROFOLATE REDUCTASE"/>
    <property type="match status" value="1"/>
</dbReference>
<organism evidence="8 9">
    <name type="scientific">Haloarcula rubra</name>
    <dbReference type="NCBI Taxonomy" id="2487747"/>
    <lineage>
        <taxon>Archaea</taxon>
        <taxon>Methanobacteriati</taxon>
        <taxon>Methanobacteriota</taxon>
        <taxon>Stenosarchaea group</taxon>
        <taxon>Halobacteria</taxon>
        <taxon>Halobacteriales</taxon>
        <taxon>Haloarculaceae</taxon>
        <taxon>Haloarcula</taxon>
    </lineage>
</organism>
<dbReference type="GO" id="GO:0004146">
    <property type="term" value="F:dihydrofolate reductase activity"/>
    <property type="evidence" value="ECO:0007669"/>
    <property type="project" value="UniProtKB-EC"/>
</dbReference>
<dbReference type="PROSITE" id="PS00075">
    <property type="entry name" value="DHFR_1"/>
    <property type="match status" value="1"/>
</dbReference>
<dbReference type="GO" id="GO:0046452">
    <property type="term" value="P:dihydrofolate metabolic process"/>
    <property type="evidence" value="ECO:0007669"/>
    <property type="project" value="TreeGrafter"/>
</dbReference>
<keyword evidence="9" id="KW-1185">Reference proteome</keyword>
<proteinExistence type="inferred from homology"/>
<dbReference type="GO" id="GO:0046654">
    <property type="term" value="P:tetrahydrofolate biosynthetic process"/>
    <property type="evidence" value="ECO:0007669"/>
    <property type="project" value="InterPro"/>
</dbReference>
<dbReference type="InterPro" id="IPR024072">
    <property type="entry name" value="DHFR-like_dom_sf"/>
</dbReference>
<keyword evidence="4" id="KW-0521">NADP</keyword>
<comment type="similarity">
    <text evidence="6">Belongs to the dihydrofolate reductase family.</text>
</comment>
<dbReference type="EMBL" id="RKLR01000006">
    <property type="protein sequence ID" value="MBX0324439.1"/>
    <property type="molecule type" value="Genomic_DNA"/>
</dbReference>
<comment type="pathway">
    <text evidence="1">Cofactor biosynthesis; tetrahydrofolate biosynthesis; 5,6,7,8-tetrahydrofolate from 7,8-dihydrofolate: step 1/1.</text>
</comment>
<dbReference type="InterPro" id="IPR001796">
    <property type="entry name" value="DHFR_dom"/>
</dbReference>
<dbReference type="GO" id="GO:0005829">
    <property type="term" value="C:cytosol"/>
    <property type="evidence" value="ECO:0007669"/>
    <property type="project" value="TreeGrafter"/>
</dbReference>
<dbReference type="AlphaFoldDB" id="A0AAW4PTI3"/>
<keyword evidence="3" id="KW-0554">One-carbon metabolism</keyword>
<dbReference type="SUPFAM" id="SSF53597">
    <property type="entry name" value="Dihydrofolate reductase-like"/>
    <property type="match status" value="1"/>
</dbReference>
<evidence type="ECO:0000256" key="6">
    <source>
        <dbReference type="RuleBase" id="RU004474"/>
    </source>
</evidence>
<dbReference type="PROSITE" id="PS51330">
    <property type="entry name" value="DHFR_2"/>
    <property type="match status" value="1"/>
</dbReference>
<dbReference type="InterPro" id="IPR012259">
    <property type="entry name" value="DHFR"/>
</dbReference>
<sequence length="166" mass="18411">MRIALVAAVAANGVIGSEGGIPWHYPTDLQHFKETTVGHPVIMGRRTFDTIYRELGTPLPDRRNIVLTHRPESLPDGVVPVDSTAAALRAAETDDVSTTYVVGGGAVYEQFLPRADELILTEIHEAVDGDTAFPAVEWDHWHETDRERHEAFDIVWYARSGEPPDE</sequence>
<dbReference type="GO" id="GO:0006730">
    <property type="term" value="P:one-carbon metabolic process"/>
    <property type="evidence" value="ECO:0007669"/>
    <property type="project" value="UniProtKB-KW"/>
</dbReference>
<dbReference type="Gene3D" id="3.40.430.10">
    <property type="entry name" value="Dihydrofolate Reductase, subunit A"/>
    <property type="match status" value="1"/>
</dbReference>
<keyword evidence="5" id="KW-0560">Oxidoreductase</keyword>
<dbReference type="EC" id="1.5.1.3" evidence="2"/>
<feature type="domain" description="DHFR" evidence="7">
    <location>
        <begin position="2"/>
        <end position="166"/>
    </location>
</feature>
<protein>
    <recommendedName>
        <fullName evidence="2">dihydrofolate reductase</fullName>
        <ecNumber evidence="2">1.5.1.3</ecNumber>
    </recommendedName>
</protein>
<dbReference type="Pfam" id="PF00186">
    <property type="entry name" value="DHFR_1"/>
    <property type="match status" value="1"/>
</dbReference>
<dbReference type="CDD" id="cd00209">
    <property type="entry name" value="DHFR"/>
    <property type="match status" value="1"/>
</dbReference>
<evidence type="ECO:0000256" key="1">
    <source>
        <dbReference type="ARBA" id="ARBA00004903"/>
    </source>
</evidence>
<dbReference type="PIRSF" id="PIRSF000194">
    <property type="entry name" value="DHFR"/>
    <property type="match status" value="1"/>
</dbReference>
<comment type="caution">
    <text evidence="8">The sequence shown here is derived from an EMBL/GenBank/DDBJ whole genome shotgun (WGS) entry which is preliminary data.</text>
</comment>
<accession>A0AAW4PTI3</accession>
<evidence type="ECO:0000256" key="5">
    <source>
        <dbReference type="ARBA" id="ARBA00023002"/>
    </source>
</evidence>
<evidence type="ECO:0000313" key="9">
    <source>
        <dbReference type="Proteomes" id="UP001430377"/>
    </source>
</evidence>
<evidence type="ECO:0000256" key="4">
    <source>
        <dbReference type="ARBA" id="ARBA00022857"/>
    </source>
</evidence>
<dbReference type="GO" id="GO:0046655">
    <property type="term" value="P:folic acid metabolic process"/>
    <property type="evidence" value="ECO:0007669"/>
    <property type="project" value="TreeGrafter"/>
</dbReference>
<dbReference type="InterPro" id="IPR017925">
    <property type="entry name" value="DHFR_CS"/>
</dbReference>
<dbReference type="PRINTS" id="PR00070">
    <property type="entry name" value="DHFR"/>
</dbReference>
<evidence type="ECO:0000313" key="8">
    <source>
        <dbReference type="EMBL" id="MBX0324439.1"/>
    </source>
</evidence>
<dbReference type="Proteomes" id="UP001430377">
    <property type="component" value="Unassembled WGS sequence"/>
</dbReference>
<gene>
    <name evidence="8" type="ORF">EGH21_15525</name>
</gene>
<evidence type="ECO:0000256" key="2">
    <source>
        <dbReference type="ARBA" id="ARBA00012856"/>
    </source>
</evidence>
<dbReference type="RefSeq" id="WP_220619390.1">
    <property type="nucleotide sequence ID" value="NZ_RKLR01000006.1"/>
</dbReference>